<feature type="region of interest" description="Disordered" evidence="5">
    <location>
        <begin position="870"/>
        <end position="914"/>
    </location>
</feature>
<dbReference type="SMART" id="SM00320">
    <property type="entry name" value="WD40"/>
    <property type="match status" value="8"/>
</dbReference>
<feature type="repeat" description="WD" evidence="4">
    <location>
        <begin position="323"/>
        <end position="364"/>
    </location>
</feature>
<evidence type="ECO:0000313" key="7">
    <source>
        <dbReference type="Proteomes" id="UP000076532"/>
    </source>
</evidence>
<dbReference type="InterPro" id="IPR001680">
    <property type="entry name" value="WD40_rpt"/>
</dbReference>
<accession>A0A166PA88</accession>
<dbReference type="PROSITE" id="PS50082">
    <property type="entry name" value="WD_REPEATS_2"/>
    <property type="match status" value="4"/>
</dbReference>
<dbReference type="InterPro" id="IPR020472">
    <property type="entry name" value="WD40_PAC1"/>
</dbReference>
<evidence type="ECO:0000256" key="4">
    <source>
        <dbReference type="PROSITE-ProRule" id="PRU00221"/>
    </source>
</evidence>
<dbReference type="EMBL" id="KV417518">
    <property type="protein sequence ID" value="KZP25889.1"/>
    <property type="molecule type" value="Genomic_DNA"/>
</dbReference>
<dbReference type="Pfam" id="PF11816">
    <property type="entry name" value="DUF3337"/>
    <property type="match status" value="1"/>
</dbReference>
<feature type="repeat" description="WD" evidence="4">
    <location>
        <begin position="184"/>
        <end position="216"/>
    </location>
</feature>
<feature type="region of interest" description="Disordered" evidence="5">
    <location>
        <begin position="1138"/>
        <end position="1198"/>
    </location>
</feature>
<dbReference type="PROSITE" id="PS00678">
    <property type="entry name" value="WD_REPEATS_1"/>
    <property type="match status" value="1"/>
</dbReference>
<keyword evidence="7" id="KW-1185">Reference proteome</keyword>
<feature type="repeat" description="WD" evidence="4">
    <location>
        <begin position="281"/>
        <end position="322"/>
    </location>
</feature>
<evidence type="ECO:0000256" key="1">
    <source>
        <dbReference type="ARBA" id="ARBA00006917"/>
    </source>
</evidence>
<dbReference type="InterPro" id="IPR021772">
    <property type="entry name" value="WDR48/Bun107"/>
</dbReference>
<dbReference type="PANTHER" id="PTHR19862">
    <property type="entry name" value="WD REPEAT-CONTAINING PROTEIN 48"/>
    <property type="match status" value="1"/>
</dbReference>
<dbReference type="Pfam" id="PF00400">
    <property type="entry name" value="WD40"/>
    <property type="match status" value="4"/>
</dbReference>
<keyword evidence="2 4" id="KW-0853">WD repeat</keyword>
<dbReference type="STRING" id="436010.A0A166PA88"/>
<dbReference type="Proteomes" id="UP000076532">
    <property type="component" value="Unassembled WGS sequence"/>
</dbReference>
<dbReference type="OrthoDB" id="2421129at2759"/>
<dbReference type="PRINTS" id="PR00320">
    <property type="entry name" value="GPROTEINBRPT"/>
</dbReference>
<dbReference type="PANTHER" id="PTHR19862:SF14">
    <property type="entry name" value="WD REPEAT-CONTAINING PROTEIN 48"/>
    <property type="match status" value="1"/>
</dbReference>
<feature type="compositionally biased region" description="Polar residues" evidence="5">
    <location>
        <begin position="1144"/>
        <end position="1156"/>
    </location>
</feature>
<protein>
    <submittedName>
        <fullName evidence="6">WD40 repeat-like protein</fullName>
    </submittedName>
</protein>
<dbReference type="AlphaFoldDB" id="A0A166PA88"/>
<dbReference type="GO" id="GO:0000724">
    <property type="term" value="P:double-strand break repair via homologous recombination"/>
    <property type="evidence" value="ECO:0007669"/>
    <property type="project" value="TreeGrafter"/>
</dbReference>
<proteinExistence type="inferred from homology"/>
<dbReference type="SUPFAM" id="SSF50978">
    <property type="entry name" value="WD40 repeat-like"/>
    <property type="match status" value="1"/>
</dbReference>
<dbReference type="Gene3D" id="2.130.10.10">
    <property type="entry name" value="YVTN repeat-like/Quinoprotein amine dehydrogenase"/>
    <property type="match status" value="2"/>
</dbReference>
<feature type="repeat" description="WD" evidence="4">
    <location>
        <begin position="228"/>
        <end position="269"/>
    </location>
</feature>
<dbReference type="InterPro" id="IPR036322">
    <property type="entry name" value="WD40_repeat_dom_sf"/>
</dbReference>
<feature type="region of interest" description="Disordered" evidence="5">
    <location>
        <begin position="123"/>
        <end position="158"/>
    </location>
</feature>
<dbReference type="CDD" id="cd00200">
    <property type="entry name" value="WD40"/>
    <property type="match status" value="1"/>
</dbReference>
<comment type="similarity">
    <text evidence="1">Belongs to the WD repeat WDR48 family.</text>
</comment>
<evidence type="ECO:0000256" key="5">
    <source>
        <dbReference type="SAM" id="MobiDB-lite"/>
    </source>
</evidence>
<dbReference type="PROSITE" id="PS50294">
    <property type="entry name" value="WD_REPEATS_REGION"/>
    <property type="match status" value="2"/>
</dbReference>
<dbReference type="InterPro" id="IPR015943">
    <property type="entry name" value="WD40/YVTN_repeat-like_dom_sf"/>
</dbReference>
<organism evidence="6 7">
    <name type="scientific">Athelia psychrophila</name>
    <dbReference type="NCBI Taxonomy" id="1759441"/>
    <lineage>
        <taxon>Eukaryota</taxon>
        <taxon>Fungi</taxon>
        <taxon>Dikarya</taxon>
        <taxon>Basidiomycota</taxon>
        <taxon>Agaricomycotina</taxon>
        <taxon>Agaricomycetes</taxon>
        <taxon>Agaricomycetidae</taxon>
        <taxon>Atheliales</taxon>
        <taxon>Atheliaceae</taxon>
        <taxon>Athelia</taxon>
    </lineage>
</organism>
<name>A0A166PA88_9AGAM</name>
<feature type="compositionally biased region" description="Low complexity" evidence="5">
    <location>
        <begin position="1164"/>
        <end position="1194"/>
    </location>
</feature>
<keyword evidence="3" id="KW-0677">Repeat</keyword>
<reference evidence="6 7" key="1">
    <citation type="journal article" date="2016" name="Mol. Biol. Evol.">
        <title>Comparative Genomics of Early-Diverging Mushroom-Forming Fungi Provides Insights into the Origins of Lignocellulose Decay Capabilities.</title>
        <authorList>
            <person name="Nagy L.G."/>
            <person name="Riley R."/>
            <person name="Tritt A."/>
            <person name="Adam C."/>
            <person name="Daum C."/>
            <person name="Floudas D."/>
            <person name="Sun H."/>
            <person name="Yadav J.S."/>
            <person name="Pangilinan J."/>
            <person name="Larsson K.H."/>
            <person name="Matsuura K."/>
            <person name="Barry K."/>
            <person name="Labutti K."/>
            <person name="Kuo R."/>
            <person name="Ohm R.A."/>
            <person name="Bhattacharya S.S."/>
            <person name="Shirouzu T."/>
            <person name="Yoshinaga Y."/>
            <person name="Martin F.M."/>
            <person name="Grigoriev I.V."/>
            <person name="Hibbett D.S."/>
        </authorList>
    </citation>
    <scope>NUCLEOTIDE SEQUENCE [LARGE SCALE GENOMIC DNA]</scope>
    <source>
        <strain evidence="6 7">CBS 109695</strain>
    </source>
</reference>
<sequence length="1253" mass="136596">MPATTRRRVSYVIPPPNEPVQRLQLPPFAVPRNGATGPHLIPSPNSLPYEVPKSRHPRHRLGVVSLALDTSTHLAGRSAPEGILYSGARDGLVCSWDLELPMRKREEEQRRFVGRWEGMTGWGDDVIDEEEDSDDKIRSDGDILGEVSSPRRRRADGSIPYEQSWEIDSDAYKPGQPTQFRQCSQTHTDWVNDMLLCNYNQTVVSASSDGSIKGWNPHSSFSTEPFTIGTHSDYVRCLAYSREQRWVASGSFDRTIKLWDLSRSSMHSEPVPLITLNPPDASAPKASIYALATDPFGHTIASASPERVIRMWDPRSGKRTAKLVGHTDNIRAMLISEDSRYLLTGSADASIKLWSLKSQRCLHTFTYHTDSVWSLFSSHPSLETFYSGDKTGLVCRVDVEDCADVSEGECIVVCQDPGERSMAASEGINKIVALDDNILWTASGSSSIKRWKAPLRRADRASMLNTSDRCDSPIIAKRRTTTTSIESPRRFSTTSSVRDREENTLFGIPFESMVRLSSPNDPFTSFAPASRGRDPEVATLYSAASIISISNPQATVRAHSQSQIPPLSIHGALDDSSQLHSANDTQRTAYEARELATHAAPLYSTPDDIVQGDHGLVRSVILNDRIHALTVDISGQVAVWDIVRGICLGIYPRNEVAGAGESAYSGGSGDRKERSPREALEAVRERIEGEAVISQWASVDTKTGVLTVHLTERCFEAEIYADEAGFGPDRRFNDEMRLNIGKWVLRNIFIGFIREEQRARRTRNIISNTNEPQALQKVSALLESAGTLSRNQSWTDVASQMQNARSPGASSPFAFPSVGSTVMASPRMIPAIAPTPIGSAAPTARSSPLIAPFIPLQLISKDIPSLPMPAIPQSPEQTDSLPTPMPRPHARTLTEGPGHGSPTASSVPKDGDYFSMRTRHASAGAHANSVSTPDELAAWSGAKANDPGVPQTPLTPGAGLMGRLKNFGKVGAAGVKKGGVAGGIYDMPISPVIGANAFIEDGPIHNGPRPKTPQQVLLSGTLTPPSSNEAPTLTLPPSTVLVIAEEAYPGWNSVYRGSVASTWTDVTKLEDAMPLWLLEYLLTNKVPAVPVSKVGFVLLPWMGDGEPLPELLNTTQSKLTASRFLRVRKLCSHVQDKLDRMSHSAATSKPGSPRSSVDSKKPHSGSMSPPAPHSHSTAHSSTASPSPSIFSSRTLDGKERGEKAEDMYEILCNDTLLPLDMTLAAVRQYVWRQSGELTMHYRRRAFVHVGEAQ</sequence>
<gene>
    <name evidence="6" type="ORF">FIBSPDRAFT_950000</name>
</gene>
<evidence type="ECO:0000256" key="2">
    <source>
        <dbReference type="ARBA" id="ARBA00022574"/>
    </source>
</evidence>
<dbReference type="InterPro" id="IPR019775">
    <property type="entry name" value="WD40_repeat_CS"/>
</dbReference>
<dbReference type="InterPro" id="IPR051246">
    <property type="entry name" value="WDR48"/>
</dbReference>
<evidence type="ECO:0000256" key="3">
    <source>
        <dbReference type="ARBA" id="ARBA00022737"/>
    </source>
</evidence>
<dbReference type="GO" id="GO:0043130">
    <property type="term" value="F:ubiquitin binding"/>
    <property type="evidence" value="ECO:0007669"/>
    <property type="project" value="TreeGrafter"/>
</dbReference>
<evidence type="ECO:0000313" key="6">
    <source>
        <dbReference type="EMBL" id="KZP25889.1"/>
    </source>
</evidence>
<feature type="compositionally biased region" description="Acidic residues" evidence="5">
    <location>
        <begin position="125"/>
        <end position="134"/>
    </location>
</feature>